<dbReference type="Proteomes" id="UP000002429">
    <property type="component" value="Plasmid pMOL30"/>
</dbReference>
<geneLocation type="plasmid" evidence="1 2">
    <name>pMOL30</name>
</geneLocation>
<evidence type="ECO:0000313" key="1">
    <source>
        <dbReference type="EMBL" id="ABF13017.1"/>
    </source>
</evidence>
<reference evidence="2" key="1">
    <citation type="journal article" date="2010" name="PLoS ONE">
        <title>The complete genome sequence of Cupriavidus metallidurans strain CH34, a master survivalist in harsh and anthropogenic environments.</title>
        <authorList>
            <person name="Janssen P.J."/>
            <person name="Van Houdt R."/>
            <person name="Moors H."/>
            <person name="Monsieurs P."/>
            <person name="Morin N."/>
            <person name="Michaux A."/>
            <person name="Benotmane M.A."/>
            <person name="Leys N."/>
            <person name="Vallaeys T."/>
            <person name="Lapidus A."/>
            <person name="Monchy S."/>
            <person name="Medigue C."/>
            <person name="Taghavi S."/>
            <person name="McCorkle S."/>
            <person name="Dunn J."/>
            <person name="van der Lelie D."/>
            <person name="Mergeay M."/>
        </authorList>
    </citation>
    <scope>NUCLEOTIDE SEQUENCE [LARGE SCALE GENOMIC DNA]</scope>
    <source>
        <plasmid evidence="2">pMOL30</plasmid>
    </source>
</reference>
<keyword evidence="1" id="KW-0614">Plasmid</keyword>
<gene>
    <name evidence="1" type="ordered locus">Rmet_6158</name>
</gene>
<name>Q1LA09_CUPMC</name>
<evidence type="ECO:0000313" key="2">
    <source>
        <dbReference type="Proteomes" id="UP000002429"/>
    </source>
</evidence>
<dbReference type="HOGENOM" id="CLU_2571338_0_0_4"/>
<keyword evidence="2" id="KW-1185">Reference proteome</keyword>
<organism evidence="1 2">
    <name type="scientific">Cupriavidus metallidurans (strain ATCC 43123 / DSM 2839 / NBRC 102507 / CH34)</name>
    <name type="common">Ralstonia metallidurans</name>
    <dbReference type="NCBI Taxonomy" id="266264"/>
    <lineage>
        <taxon>Bacteria</taxon>
        <taxon>Pseudomonadati</taxon>
        <taxon>Pseudomonadota</taxon>
        <taxon>Betaproteobacteria</taxon>
        <taxon>Burkholderiales</taxon>
        <taxon>Burkholderiaceae</taxon>
        <taxon>Cupriavidus</taxon>
    </lineage>
</organism>
<dbReference type="AlphaFoldDB" id="Q1LA09"/>
<dbReference type="EMBL" id="CP000354">
    <property type="protein sequence ID" value="ABF13017.1"/>
    <property type="molecule type" value="Genomic_DNA"/>
</dbReference>
<sequence>MRPKHMRTVSQLDQLRNHVPIGQDRLGAFVALASIPQPYIRELMQLIQREMVPIFHHESAGDCIYPWDWYAWLENALFCPF</sequence>
<accession>Q1LA09</accession>
<proteinExistence type="predicted"/>
<dbReference type="KEGG" id="rme:Rmet_6158"/>
<protein>
    <submittedName>
        <fullName evidence="1">Uncharacterized protein</fullName>
    </submittedName>
</protein>